<organism evidence="1 2">
    <name type="scientific">Phytophthora sojae (strain P6497)</name>
    <name type="common">Soybean stem and root rot agent</name>
    <name type="synonym">Phytophthora megasperma f. sp. glycines</name>
    <dbReference type="NCBI Taxonomy" id="1094619"/>
    <lineage>
        <taxon>Eukaryota</taxon>
        <taxon>Sar</taxon>
        <taxon>Stramenopiles</taxon>
        <taxon>Oomycota</taxon>
        <taxon>Peronosporomycetes</taxon>
        <taxon>Peronosporales</taxon>
        <taxon>Peronosporaceae</taxon>
        <taxon>Phytophthora</taxon>
    </lineage>
</organism>
<dbReference type="KEGG" id="psoj:PHYSODRAFT_450687"/>
<dbReference type="GeneID" id="20652931"/>
<dbReference type="RefSeq" id="XP_009524682.1">
    <property type="nucleotide sequence ID" value="XM_009526387.1"/>
</dbReference>
<keyword evidence="2" id="KW-1185">Reference proteome</keyword>
<accession>G4ZA80</accession>
<sequence length="100" mass="10291">LMPFFTSSPVPLAVLLKAPFSIPDSFFNSGDKVTTSGDAVASVALPATTESPSVPSRCSDVSPPLLTYLKSPADVFETPTLPPADAVEISSATHATKGAR</sequence>
<gene>
    <name evidence="1" type="ORF">PHYSODRAFT_450687</name>
</gene>
<dbReference type="EMBL" id="JH159153">
    <property type="protein sequence ID" value="EGZ21965.1"/>
    <property type="molecule type" value="Genomic_DNA"/>
</dbReference>
<reference evidence="1 2" key="1">
    <citation type="journal article" date="2006" name="Science">
        <title>Phytophthora genome sequences uncover evolutionary origins and mechanisms of pathogenesis.</title>
        <authorList>
            <person name="Tyler B.M."/>
            <person name="Tripathy S."/>
            <person name="Zhang X."/>
            <person name="Dehal P."/>
            <person name="Jiang R.H."/>
            <person name="Aerts A."/>
            <person name="Arredondo F.D."/>
            <person name="Baxter L."/>
            <person name="Bensasson D."/>
            <person name="Beynon J.L."/>
            <person name="Chapman J."/>
            <person name="Damasceno C.M."/>
            <person name="Dorrance A.E."/>
            <person name="Dou D."/>
            <person name="Dickerman A.W."/>
            <person name="Dubchak I.L."/>
            <person name="Garbelotto M."/>
            <person name="Gijzen M."/>
            <person name="Gordon S.G."/>
            <person name="Govers F."/>
            <person name="Grunwald N.J."/>
            <person name="Huang W."/>
            <person name="Ivors K.L."/>
            <person name="Jones R.W."/>
            <person name="Kamoun S."/>
            <person name="Krampis K."/>
            <person name="Lamour K.H."/>
            <person name="Lee M.K."/>
            <person name="McDonald W.H."/>
            <person name="Medina M."/>
            <person name="Meijer H.J."/>
            <person name="Nordberg E.K."/>
            <person name="Maclean D.J."/>
            <person name="Ospina-Giraldo M.D."/>
            <person name="Morris P.F."/>
            <person name="Phuntumart V."/>
            <person name="Putnam N.H."/>
            <person name="Rash S."/>
            <person name="Rose J.K."/>
            <person name="Sakihama Y."/>
            <person name="Salamov A.A."/>
            <person name="Savidor A."/>
            <person name="Scheuring C.F."/>
            <person name="Smith B.M."/>
            <person name="Sobral B.W."/>
            <person name="Terry A."/>
            <person name="Torto-Alalibo T.A."/>
            <person name="Win J."/>
            <person name="Xu Z."/>
            <person name="Zhang H."/>
            <person name="Grigoriev I.V."/>
            <person name="Rokhsar D.S."/>
            <person name="Boore J.L."/>
        </authorList>
    </citation>
    <scope>NUCLEOTIDE SEQUENCE [LARGE SCALE GENOMIC DNA]</scope>
    <source>
        <strain evidence="1 2">P6497</strain>
    </source>
</reference>
<evidence type="ECO:0000313" key="2">
    <source>
        <dbReference type="Proteomes" id="UP000002640"/>
    </source>
</evidence>
<protein>
    <submittedName>
        <fullName evidence="1">Uncharacterized protein</fullName>
    </submittedName>
</protein>
<dbReference type="InParanoid" id="G4ZA80"/>
<proteinExistence type="predicted"/>
<dbReference type="Proteomes" id="UP000002640">
    <property type="component" value="Unassembled WGS sequence"/>
</dbReference>
<feature type="non-terminal residue" evidence="1">
    <location>
        <position position="1"/>
    </location>
</feature>
<dbReference type="AlphaFoldDB" id="G4ZA80"/>
<evidence type="ECO:0000313" key="1">
    <source>
        <dbReference type="EMBL" id="EGZ21965.1"/>
    </source>
</evidence>
<feature type="non-terminal residue" evidence="1">
    <location>
        <position position="100"/>
    </location>
</feature>
<name>G4ZA80_PHYSP</name>